<sequence>MKRKSKNIKMANVENQRIGLAFAKRPLKRGLQERKPVLKARLHNKADSQSEDLEKRMEVGQP</sequence>
<evidence type="ECO:0000256" key="1">
    <source>
        <dbReference type="SAM" id="MobiDB-lite"/>
    </source>
</evidence>
<feature type="compositionally biased region" description="Basic and acidic residues" evidence="1">
    <location>
        <begin position="44"/>
        <end position="62"/>
    </location>
</feature>
<evidence type="ECO:0000313" key="3">
    <source>
        <dbReference type="WBParaSite" id="nRc.2.0.1.t35163-RA"/>
    </source>
</evidence>
<dbReference type="Proteomes" id="UP000887565">
    <property type="component" value="Unplaced"/>
</dbReference>
<organism evidence="2 3">
    <name type="scientific">Romanomermis culicivorax</name>
    <name type="common">Nematode worm</name>
    <dbReference type="NCBI Taxonomy" id="13658"/>
    <lineage>
        <taxon>Eukaryota</taxon>
        <taxon>Metazoa</taxon>
        <taxon>Ecdysozoa</taxon>
        <taxon>Nematoda</taxon>
        <taxon>Enoplea</taxon>
        <taxon>Dorylaimia</taxon>
        <taxon>Mermithida</taxon>
        <taxon>Mermithoidea</taxon>
        <taxon>Mermithidae</taxon>
        <taxon>Romanomermis</taxon>
    </lineage>
</organism>
<accession>A0A915K8U9</accession>
<reference evidence="3" key="1">
    <citation type="submission" date="2022-11" db="UniProtKB">
        <authorList>
            <consortium name="WormBaseParasite"/>
        </authorList>
    </citation>
    <scope>IDENTIFICATION</scope>
</reference>
<proteinExistence type="predicted"/>
<dbReference type="AlphaFoldDB" id="A0A915K8U9"/>
<feature type="region of interest" description="Disordered" evidence="1">
    <location>
        <begin position="34"/>
        <end position="62"/>
    </location>
</feature>
<dbReference type="WBParaSite" id="nRc.2.0.1.t35163-RA">
    <property type="protein sequence ID" value="nRc.2.0.1.t35163-RA"/>
    <property type="gene ID" value="nRc.2.0.1.g35163"/>
</dbReference>
<keyword evidence="2" id="KW-1185">Reference proteome</keyword>
<evidence type="ECO:0000313" key="2">
    <source>
        <dbReference type="Proteomes" id="UP000887565"/>
    </source>
</evidence>
<name>A0A915K8U9_ROMCU</name>
<protein>
    <submittedName>
        <fullName evidence="3">Ribosomal protein L32</fullName>
    </submittedName>
</protein>